<organism evidence="2 3">
    <name type="scientific">Thalassospira lohafexi</name>
    <dbReference type="NCBI Taxonomy" id="744227"/>
    <lineage>
        <taxon>Bacteria</taxon>
        <taxon>Pseudomonadati</taxon>
        <taxon>Pseudomonadota</taxon>
        <taxon>Alphaproteobacteria</taxon>
        <taxon>Rhodospirillales</taxon>
        <taxon>Thalassospiraceae</taxon>
        <taxon>Thalassospira</taxon>
    </lineage>
</organism>
<reference evidence="2 3" key="1">
    <citation type="submission" date="2017-09" db="EMBL/GenBank/DDBJ databases">
        <title>Biodiversity and function of Thalassospira species in the particle-attached aromatic-hydrocarbon-degrading consortia from the surface seawater of the China South Sea.</title>
        <authorList>
            <person name="Dong C."/>
            <person name="Lai Q."/>
            <person name="Shao Z."/>
        </authorList>
    </citation>
    <scope>NUCLEOTIDE SEQUENCE [LARGE SCALE GENOMIC DNA]</scope>
    <source>
        <strain evidence="2 3">139Z-12</strain>
    </source>
</reference>
<evidence type="ECO:0000313" key="2">
    <source>
        <dbReference type="EMBL" id="PKR57472.1"/>
    </source>
</evidence>
<name>A0A2N3L3S0_9PROT</name>
<protein>
    <submittedName>
        <fullName evidence="2">Uncharacterized protein</fullName>
    </submittedName>
</protein>
<evidence type="ECO:0000313" key="3">
    <source>
        <dbReference type="Proteomes" id="UP000233332"/>
    </source>
</evidence>
<dbReference type="RefSeq" id="WP_109789104.1">
    <property type="nucleotide sequence ID" value="NZ_NXGX01000006.1"/>
</dbReference>
<dbReference type="AlphaFoldDB" id="A0A2N3L3S0"/>
<dbReference type="Gene3D" id="3.10.150.10">
    <property type="entry name" value="DNA Polymerase III, subunit A, domain 2"/>
    <property type="match status" value="1"/>
</dbReference>
<keyword evidence="3" id="KW-1185">Reference proteome</keyword>
<accession>A0A2N3L3S0</accession>
<proteinExistence type="predicted"/>
<dbReference type="SUPFAM" id="SSF55979">
    <property type="entry name" value="DNA clamp"/>
    <property type="match status" value="1"/>
</dbReference>
<feature type="region of interest" description="Disordered" evidence="1">
    <location>
        <begin position="215"/>
        <end position="267"/>
    </location>
</feature>
<dbReference type="InterPro" id="IPR046938">
    <property type="entry name" value="DNA_clamp_sf"/>
</dbReference>
<dbReference type="EMBL" id="NXGX01000006">
    <property type="protein sequence ID" value="PKR57472.1"/>
    <property type="molecule type" value="Genomic_DNA"/>
</dbReference>
<sequence>MTIHKKNDDFDPTKRRITVCAKRFFAAWQFISTEESRPYLNGVYIEPHKDGGVTMTATGGHTLASVRDDQAIFVGKTGWICPVPKSFLTMLNRKDAGHLHFVGDSVYLTDNMLGYYDVTHPSFDPTEIIPRHMAVGYCQAIDGTFPEWKRVVPRNGRGKAKDYAMNGKLIARFTKAIRAINPACSPAPALHIFTPPSDGQPIVIRSGAAPDFFGVQMPMRDDPVTRLPDWLKLPRKKRPPKPANDTKPGNAPNGAEAELVKSGQSAA</sequence>
<evidence type="ECO:0000256" key="1">
    <source>
        <dbReference type="SAM" id="MobiDB-lite"/>
    </source>
</evidence>
<dbReference type="Proteomes" id="UP000233332">
    <property type="component" value="Unassembled WGS sequence"/>
</dbReference>
<comment type="caution">
    <text evidence="2">The sequence shown here is derived from an EMBL/GenBank/DDBJ whole genome shotgun (WGS) entry which is preliminary data.</text>
</comment>
<gene>
    <name evidence="2" type="ORF">COO92_16150</name>
</gene>